<dbReference type="RefSeq" id="WP_044669260.1">
    <property type="nucleotide sequence ID" value="NZ_CEDJ01000003.1"/>
</dbReference>
<sequence length="330" mass="37973">MNKDDFGSLVPGFLTSWLGHRLIFLIAYAVFAVAILAYSSLFDIQRNLVFYALTLLTICWLLALLWDFFREFSRFRKIWRGQKVATGTASERLLQEKVERLEVQNKQILEKQRQEQTELDDYYTLWAHQMKTPIAASQLLVKEVDSSPVRHQLESELFKIEQYTGLVLNYLRLQSFHDDLVIESVNLDELVRNLVRKYSLFFIQANTSLDLGQLDRTVKTDKRWLGLLIEQILSNALKYCQEGSISIVLDGDDLVIRDTGIGIAESDLERVFERGFSGFNGRRTQQSSGLGLYLSRKIAAELGYSLKLKSKVGRGTEVRIGIKEVELIFD</sequence>
<comment type="catalytic activity">
    <reaction evidence="1">
        <text>ATP + protein L-histidine = ADP + protein N-phospho-L-histidine.</text>
        <dbReference type="EC" id="2.7.13.3"/>
    </reaction>
</comment>
<dbReference type="GO" id="GO:0005886">
    <property type="term" value="C:plasma membrane"/>
    <property type="evidence" value="ECO:0007669"/>
    <property type="project" value="UniProtKB-SubCell"/>
</dbReference>
<dbReference type="PANTHER" id="PTHR45453:SF2">
    <property type="entry name" value="HISTIDINE KINASE"/>
    <property type="match status" value="1"/>
</dbReference>
<dbReference type="InterPro" id="IPR003594">
    <property type="entry name" value="HATPase_dom"/>
</dbReference>
<feature type="transmembrane region" description="Helical" evidence="12">
    <location>
        <begin position="48"/>
        <end position="69"/>
    </location>
</feature>
<keyword evidence="8 12" id="KW-1133">Transmembrane helix</keyword>
<evidence type="ECO:0000256" key="11">
    <source>
        <dbReference type="SAM" id="Coils"/>
    </source>
</evidence>
<keyword evidence="11" id="KW-0175">Coiled coil</keyword>
<gene>
    <name evidence="14" type="primary">graS_1</name>
    <name evidence="14" type="ORF">ERS132393_00128</name>
</gene>
<evidence type="ECO:0000256" key="8">
    <source>
        <dbReference type="ARBA" id="ARBA00022989"/>
    </source>
</evidence>
<organism evidence="14 15">
    <name type="scientific">Streptococcus suis</name>
    <dbReference type="NCBI Taxonomy" id="1307"/>
    <lineage>
        <taxon>Bacteria</taxon>
        <taxon>Bacillati</taxon>
        <taxon>Bacillota</taxon>
        <taxon>Bacilli</taxon>
        <taxon>Lactobacillales</taxon>
        <taxon>Streptococcaceae</taxon>
        <taxon>Streptococcus</taxon>
    </lineage>
</organism>
<dbReference type="PROSITE" id="PS50109">
    <property type="entry name" value="HIS_KIN"/>
    <property type="match status" value="1"/>
</dbReference>
<dbReference type="GO" id="GO:0000155">
    <property type="term" value="F:phosphorelay sensor kinase activity"/>
    <property type="evidence" value="ECO:0007669"/>
    <property type="project" value="TreeGrafter"/>
</dbReference>
<dbReference type="InterPro" id="IPR005467">
    <property type="entry name" value="His_kinase_dom"/>
</dbReference>
<evidence type="ECO:0000256" key="3">
    <source>
        <dbReference type="ARBA" id="ARBA00012438"/>
    </source>
</evidence>
<dbReference type="PANTHER" id="PTHR45453">
    <property type="entry name" value="PHOSPHATE REGULON SENSOR PROTEIN PHOR"/>
    <property type="match status" value="1"/>
</dbReference>
<keyword evidence="6 12" id="KW-0812">Transmembrane</keyword>
<evidence type="ECO:0000313" key="15">
    <source>
        <dbReference type="Proteomes" id="UP000072530"/>
    </source>
</evidence>
<accession>A0A0Z8B4I7</accession>
<dbReference type="InterPro" id="IPR036890">
    <property type="entry name" value="HATPase_C_sf"/>
</dbReference>
<evidence type="ECO:0000256" key="7">
    <source>
        <dbReference type="ARBA" id="ARBA00022777"/>
    </source>
</evidence>
<dbReference type="AlphaFoldDB" id="A0A0Z8B4I7"/>
<evidence type="ECO:0000256" key="5">
    <source>
        <dbReference type="ARBA" id="ARBA00022679"/>
    </source>
</evidence>
<evidence type="ECO:0000256" key="2">
    <source>
        <dbReference type="ARBA" id="ARBA00004651"/>
    </source>
</evidence>
<dbReference type="Pfam" id="PF02518">
    <property type="entry name" value="HATPase_c"/>
    <property type="match status" value="1"/>
</dbReference>
<dbReference type="GO" id="GO:0004721">
    <property type="term" value="F:phosphoprotein phosphatase activity"/>
    <property type="evidence" value="ECO:0007669"/>
    <property type="project" value="TreeGrafter"/>
</dbReference>
<evidence type="ECO:0000256" key="1">
    <source>
        <dbReference type="ARBA" id="ARBA00000085"/>
    </source>
</evidence>
<evidence type="ECO:0000259" key="13">
    <source>
        <dbReference type="PROSITE" id="PS50109"/>
    </source>
</evidence>
<feature type="domain" description="Histidine kinase" evidence="13">
    <location>
        <begin position="125"/>
        <end position="326"/>
    </location>
</feature>
<feature type="coiled-coil region" evidence="11">
    <location>
        <begin position="91"/>
        <end position="118"/>
    </location>
</feature>
<evidence type="ECO:0000256" key="4">
    <source>
        <dbReference type="ARBA" id="ARBA00022475"/>
    </source>
</evidence>
<evidence type="ECO:0000256" key="12">
    <source>
        <dbReference type="SAM" id="Phobius"/>
    </source>
</evidence>
<proteinExistence type="predicted"/>
<keyword evidence="4" id="KW-1003">Cell membrane</keyword>
<keyword evidence="7 14" id="KW-0418">Kinase</keyword>
<reference evidence="14 15" key="1">
    <citation type="submission" date="2016-02" db="EMBL/GenBank/DDBJ databases">
        <authorList>
            <consortium name="Pathogen Informatics"/>
        </authorList>
    </citation>
    <scope>NUCLEOTIDE SEQUENCE [LARGE SCALE GENOMIC DNA]</scope>
    <source>
        <strain evidence="14 15">LSS31</strain>
    </source>
</reference>
<keyword evidence="5 14" id="KW-0808">Transferase</keyword>
<dbReference type="Gene3D" id="3.30.565.10">
    <property type="entry name" value="Histidine kinase-like ATPase, C-terminal domain"/>
    <property type="match status" value="1"/>
</dbReference>
<keyword evidence="9" id="KW-0902">Two-component regulatory system</keyword>
<evidence type="ECO:0000256" key="10">
    <source>
        <dbReference type="ARBA" id="ARBA00023136"/>
    </source>
</evidence>
<evidence type="ECO:0000256" key="6">
    <source>
        <dbReference type="ARBA" id="ARBA00022692"/>
    </source>
</evidence>
<dbReference type="SUPFAM" id="SSF55874">
    <property type="entry name" value="ATPase domain of HSP90 chaperone/DNA topoisomerase II/histidine kinase"/>
    <property type="match status" value="1"/>
</dbReference>
<evidence type="ECO:0000313" key="14">
    <source>
        <dbReference type="EMBL" id="CYU28494.1"/>
    </source>
</evidence>
<feature type="transmembrane region" description="Helical" evidence="12">
    <location>
        <begin position="22"/>
        <end position="42"/>
    </location>
</feature>
<dbReference type="Proteomes" id="UP000072530">
    <property type="component" value="Unassembled WGS sequence"/>
</dbReference>
<evidence type="ECO:0000256" key="9">
    <source>
        <dbReference type="ARBA" id="ARBA00023012"/>
    </source>
</evidence>
<dbReference type="GO" id="GO:0016036">
    <property type="term" value="P:cellular response to phosphate starvation"/>
    <property type="evidence" value="ECO:0007669"/>
    <property type="project" value="TreeGrafter"/>
</dbReference>
<comment type="subcellular location">
    <subcellularLocation>
        <location evidence="2">Cell membrane</location>
        <topology evidence="2">Multi-pass membrane protein</topology>
    </subcellularLocation>
</comment>
<protein>
    <recommendedName>
        <fullName evidence="3">histidine kinase</fullName>
        <ecNumber evidence="3">2.7.13.3</ecNumber>
    </recommendedName>
</protein>
<dbReference type="EC" id="2.7.13.3" evidence="3"/>
<keyword evidence="10 12" id="KW-0472">Membrane</keyword>
<dbReference type="InterPro" id="IPR050351">
    <property type="entry name" value="BphY/WalK/GraS-like"/>
</dbReference>
<name>A0A0Z8B4I7_STRSU</name>
<dbReference type="SMART" id="SM00387">
    <property type="entry name" value="HATPase_c"/>
    <property type="match status" value="1"/>
</dbReference>
<dbReference type="EMBL" id="FIGG01000001">
    <property type="protein sequence ID" value="CYU28494.1"/>
    <property type="molecule type" value="Genomic_DNA"/>
</dbReference>